<dbReference type="SUPFAM" id="SSF82866">
    <property type="entry name" value="Multidrug efflux transporter AcrB transmembrane domain"/>
    <property type="match status" value="1"/>
</dbReference>
<evidence type="ECO:0000256" key="4">
    <source>
        <dbReference type="ARBA" id="ARBA00022989"/>
    </source>
</evidence>
<feature type="non-terminal residue" evidence="8">
    <location>
        <position position="332"/>
    </location>
</feature>
<evidence type="ECO:0000256" key="6">
    <source>
        <dbReference type="SAM" id="Phobius"/>
    </source>
</evidence>
<feature type="transmembrane region" description="Helical" evidence="6">
    <location>
        <begin position="180"/>
        <end position="203"/>
    </location>
</feature>
<keyword evidence="3 6" id="KW-0812">Transmembrane</keyword>
<proteinExistence type="predicted"/>
<comment type="caution">
    <text evidence="8">The sequence shown here is derived from an EMBL/GenBank/DDBJ whole genome shotgun (WGS) entry which is preliminary data.</text>
</comment>
<gene>
    <name evidence="8" type="ORF">B2A_09244</name>
</gene>
<feature type="transmembrane region" description="Helical" evidence="6">
    <location>
        <begin position="154"/>
        <end position="173"/>
    </location>
</feature>
<dbReference type="InterPro" id="IPR004869">
    <property type="entry name" value="MMPL_dom"/>
</dbReference>
<protein>
    <recommendedName>
        <fullName evidence="7">Membrane transport protein MMPL domain-containing protein</fullName>
    </recommendedName>
</protein>
<dbReference type="GO" id="GO:0005886">
    <property type="term" value="C:plasma membrane"/>
    <property type="evidence" value="ECO:0007669"/>
    <property type="project" value="UniProtKB-SubCell"/>
</dbReference>
<dbReference type="Pfam" id="PF03176">
    <property type="entry name" value="MMPL"/>
    <property type="match status" value="1"/>
</dbReference>
<name>T0ZC89_9ZZZZ</name>
<organism evidence="8">
    <name type="scientific">mine drainage metagenome</name>
    <dbReference type="NCBI Taxonomy" id="410659"/>
    <lineage>
        <taxon>unclassified sequences</taxon>
        <taxon>metagenomes</taxon>
        <taxon>ecological metagenomes</taxon>
    </lineage>
</organism>
<feature type="transmembrane region" description="Helical" evidence="6">
    <location>
        <begin position="209"/>
        <end position="228"/>
    </location>
</feature>
<evidence type="ECO:0000259" key="7">
    <source>
        <dbReference type="Pfam" id="PF03176"/>
    </source>
</evidence>
<comment type="subcellular location">
    <subcellularLocation>
        <location evidence="1">Cell membrane</location>
        <topology evidence="1">Multi-pass membrane protein</topology>
    </subcellularLocation>
</comment>
<evidence type="ECO:0000256" key="5">
    <source>
        <dbReference type="ARBA" id="ARBA00023136"/>
    </source>
</evidence>
<keyword evidence="2" id="KW-1003">Cell membrane</keyword>
<dbReference type="EMBL" id="AUZZ01006677">
    <property type="protein sequence ID" value="EQD45606.1"/>
    <property type="molecule type" value="Genomic_DNA"/>
</dbReference>
<accession>T0ZC89</accession>
<dbReference type="InterPro" id="IPR050545">
    <property type="entry name" value="Mycobact_MmpL"/>
</dbReference>
<keyword evidence="4 6" id="KW-1133">Transmembrane helix</keyword>
<feature type="domain" description="Membrane transport protein MMPL" evidence="7">
    <location>
        <begin position="80"/>
        <end position="299"/>
    </location>
</feature>
<evidence type="ECO:0000256" key="2">
    <source>
        <dbReference type="ARBA" id="ARBA00022475"/>
    </source>
</evidence>
<evidence type="ECO:0000313" key="8">
    <source>
        <dbReference type="EMBL" id="EQD45606.1"/>
    </source>
</evidence>
<feature type="transmembrane region" description="Helical" evidence="6">
    <location>
        <begin position="276"/>
        <end position="295"/>
    </location>
</feature>
<evidence type="ECO:0000256" key="1">
    <source>
        <dbReference type="ARBA" id="ARBA00004651"/>
    </source>
</evidence>
<feature type="non-terminal residue" evidence="8">
    <location>
        <position position="1"/>
    </location>
</feature>
<dbReference type="PANTHER" id="PTHR33406:SF13">
    <property type="entry name" value="MEMBRANE PROTEIN YDFJ"/>
    <property type="match status" value="1"/>
</dbReference>
<dbReference type="Gene3D" id="1.20.1640.10">
    <property type="entry name" value="Multidrug efflux transporter AcrB transmembrane domain"/>
    <property type="match status" value="1"/>
</dbReference>
<sequence length="332" mass="34307">NGSAATERRDAAFLFAHRYLLSPAVTARHFTVAGLRAAIGNTLALVATPGGLLAAPALSSDPTGEMLAVTAALARLEPPRRADGVWVSRGGGAALLLVRTRAPGSDTDAQARDIARIRADFRAALAAGRARASLQMTGPGVFAVDARARIKHDVLRLSLVSGALILTLLALAYRSARALALGLVPVVSGALAGIAAVALRFGVVQGVTLGFGVTLIGEAVDYSIYLFVQSRSNRPGPQGTEHWRRAAWPTVRLGMLASVCGFAALLASTFPGLAQLGLYSLVGVLAAGAVTRFVLPQLLPEAFTVRDLRPLGAAAGKVLRGGRSARFALLAL</sequence>
<reference evidence="8" key="2">
    <citation type="journal article" date="2014" name="ISME J.">
        <title>Microbial stratification in low pH oxic and suboxic macroscopic growths along an acid mine drainage.</title>
        <authorList>
            <person name="Mendez-Garcia C."/>
            <person name="Mesa V."/>
            <person name="Sprenger R.R."/>
            <person name="Richter M."/>
            <person name="Diez M.S."/>
            <person name="Solano J."/>
            <person name="Bargiela R."/>
            <person name="Golyshina O.V."/>
            <person name="Manteca A."/>
            <person name="Ramos J.L."/>
            <person name="Gallego J.R."/>
            <person name="Llorente I."/>
            <person name="Martins Dos Santos V.A."/>
            <person name="Jensen O.N."/>
            <person name="Pelaez A.I."/>
            <person name="Sanchez J."/>
            <person name="Ferrer M."/>
        </authorList>
    </citation>
    <scope>NUCLEOTIDE SEQUENCE</scope>
</reference>
<dbReference type="AlphaFoldDB" id="T0ZC89"/>
<reference evidence="8" key="1">
    <citation type="submission" date="2013-08" db="EMBL/GenBank/DDBJ databases">
        <authorList>
            <person name="Mendez C."/>
            <person name="Richter M."/>
            <person name="Ferrer M."/>
            <person name="Sanchez J."/>
        </authorList>
    </citation>
    <scope>NUCLEOTIDE SEQUENCE</scope>
</reference>
<dbReference type="PANTHER" id="PTHR33406">
    <property type="entry name" value="MEMBRANE PROTEIN MJ1562-RELATED"/>
    <property type="match status" value="1"/>
</dbReference>
<evidence type="ECO:0000256" key="3">
    <source>
        <dbReference type="ARBA" id="ARBA00022692"/>
    </source>
</evidence>
<keyword evidence="5 6" id="KW-0472">Membrane</keyword>
<feature type="transmembrane region" description="Helical" evidence="6">
    <location>
        <begin position="249"/>
        <end position="270"/>
    </location>
</feature>